<reference evidence="1" key="1">
    <citation type="submission" date="2023-10" db="EMBL/GenBank/DDBJ databases">
        <authorList>
            <person name="Noh H."/>
        </authorList>
    </citation>
    <scope>NUCLEOTIDE SEQUENCE</scope>
    <source>
        <strain evidence="1">DUCC4014</strain>
    </source>
</reference>
<dbReference type="RefSeq" id="XP_062627815.1">
    <property type="nucleotide sequence ID" value="XM_062771831.1"/>
</dbReference>
<dbReference type="Proteomes" id="UP000827549">
    <property type="component" value="Chromosome 4"/>
</dbReference>
<dbReference type="AlphaFoldDB" id="A0AAF0Y7S4"/>
<organism evidence="1 2">
    <name type="scientific">Vanrija pseudolonga</name>
    <dbReference type="NCBI Taxonomy" id="143232"/>
    <lineage>
        <taxon>Eukaryota</taxon>
        <taxon>Fungi</taxon>
        <taxon>Dikarya</taxon>
        <taxon>Basidiomycota</taxon>
        <taxon>Agaricomycotina</taxon>
        <taxon>Tremellomycetes</taxon>
        <taxon>Trichosporonales</taxon>
        <taxon>Trichosporonaceae</taxon>
        <taxon>Vanrija</taxon>
    </lineage>
</organism>
<accession>A0AAF0Y7S4</accession>
<evidence type="ECO:0000313" key="2">
    <source>
        <dbReference type="Proteomes" id="UP000827549"/>
    </source>
</evidence>
<gene>
    <name evidence="1" type="ORF">LOC62_04G005304</name>
</gene>
<proteinExistence type="predicted"/>
<evidence type="ECO:0000313" key="1">
    <source>
        <dbReference type="EMBL" id="WOO81783.1"/>
    </source>
</evidence>
<dbReference type="GeneID" id="87808533"/>
<dbReference type="EMBL" id="CP086717">
    <property type="protein sequence ID" value="WOO81783.1"/>
    <property type="molecule type" value="Genomic_DNA"/>
</dbReference>
<keyword evidence="2" id="KW-1185">Reference proteome</keyword>
<sequence>MSLTIEHTAFPTIINKILKYADFPTHLAFRGTSKDFKAAIDNVIHSDAEALDSDDEPFGIEDTRNVRVIPALFVIITQLAPYLIYNGNLKIVGMEKIGDPIRYFYEPLEAFLARDPFEREYIDAIRSAITCLSFSDWWAELGSRKAIHGLWNPLAEVEVRPITDPALEGRLTAHQAGRADRAEF</sequence>
<name>A0AAF0Y7S4_9TREE</name>
<protein>
    <submittedName>
        <fullName evidence="1">Uncharacterized protein</fullName>
    </submittedName>
</protein>